<evidence type="ECO:0000313" key="1">
    <source>
        <dbReference type="EMBL" id="MFB9835232.1"/>
    </source>
</evidence>
<dbReference type="EMBL" id="JBHLZP010000187">
    <property type="protein sequence ID" value="MFB9835232.1"/>
    <property type="molecule type" value="Genomic_DNA"/>
</dbReference>
<name>A0ABV5YMM1_9ACTN</name>
<proteinExistence type="predicted"/>
<feature type="non-terminal residue" evidence="1">
    <location>
        <position position="1"/>
    </location>
</feature>
<dbReference type="PANTHER" id="PTHR21174:SF0">
    <property type="entry name" value="HD PHOSPHOHYDROLASE FAMILY PROTEIN-RELATED"/>
    <property type="match status" value="1"/>
</dbReference>
<sequence>PDRYAAYAAAVREEYAAVPDEAFRAGRAEILRGLLALPALYRTAPARVRWEAAARHNVGTELMLLGSASGGAAPPG</sequence>
<reference evidence="1 2" key="1">
    <citation type="submission" date="2024-09" db="EMBL/GenBank/DDBJ databases">
        <authorList>
            <person name="Sun Q."/>
            <person name="Mori K."/>
        </authorList>
    </citation>
    <scope>NUCLEOTIDE SEQUENCE [LARGE SCALE GENOMIC DNA]</scope>
    <source>
        <strain evidence="1 2">TBRC 0563</strain>
    </source>
</reference>
<keyword evidence="2" id="KW-1185">Reference proteome</keyword>
<protein>
    <submittedName>
        <fullName evidence="1">Metal-dependent phosphohydrolase</fullName>
    </submittedName>
</protein>
<accession>A0ABV5YMM1</accession>
<dbReference type="Proteomes" id="UP001589627">
    <property type="component" value="Unassembled WGS sequence"/>
</dbReference>
<gene>
    <name evidence="1" type="ORF">ACFFNX_23905</name>
</gene>
<comment type="caution">
    <text evidence="1">The sequence shown here is derived from an EMBL/GenBank/DDBJ whole genome shotgun (WGS) entry which is preliminary data.</text>
</comment>
<dbReference type="InterPro" id="IPR009218">
    <property type="entry name" value="HD_phosphohydro"/>
</dbReference>
<evidence type="ECO:0000313" key="2">
    <source>
        <dbReference type="Proteomes" id="UP001589627"/>
    </source>
</evidence>
<dbReference type="PANTHER" id="PTHR21174">
    <property type="match status" value="1"/>
</dbReference>
<organism evidence="1 2">
    <name type="scientific">Actinoallomurus acaciae</name>
    <dbReference type="NCBI Taxonomy" id="502577"/>
    <lineage>
        <taxon>Bacteria</taxon>
        <taxon>Bacillati</taxon>
        <taxon>Actinomycetota</taxon>
        <taxon>Actinomycetes</taxon>
        <taxon>Streptosporangiales</taxon>
        <taxon>Thermomonosporaceae</taxon>
        <taxon>Actinoallomurus</taxon>
    </lineage>
</organism>